<dbReference type="Proteomes" id="UP000613401">
    <property type="component" value="Unassembled WGS sequence"/>
</dbReference>
<accession>A0A8H4FRE1</accession>
<comment type="caution">
    <text evidence="1">The sequence shown here is derived from an EMBL/GenBank/DDBJ whole genome shotgun (WGS) entry which is preliminary data.</text>
</comment>
<dbReference type="GO" id="GO:0008061">
    <property type="term" value="F:chitin binding"/>
    <property type="evidence" value="ECO:0007669"/>
    <property type="project" value="InterPro"/>
</dbReference>
<reference evidence="1" key="1">
    <citation type="journal article" date="2020" name="Phytopathology">
        <title>Genome sequence and comparative analysis of Colletotrichum gloeosporioides isolated from Liriodendron leaves.</title>
        <authorList>
            <person name="Fu F.F."/>
            <person name="Hao Z."/>
            <person name="Wang P."/>
            <person name="Lu Y."/>
            <person name="Xue L.J."/>
            <person name="Wei G."/>
            <person name="Tian Y."/>
            <person name="Baishi H."/>
            <person name="Xu H."/>
            <person name="Shi J."/>
            <person name="Cheng T."/>
            <person name="Wang G."/>
            <person name="Yi Y."/>
            <person name="Chen J."/>
        </authorList>
    </citation>
    <scope>NUCLEOTIDE SEQUENCE</scope>
    <source>
        <strain evidence="1">Lc1</strain>
    </source>
</reference>
<name>A0A8H4FRE1_COLGL</name>
<dbReference type="RefSeq" id="XP_045270859.1">
    <property type="nucleotide sequence ID" value="XM_045414281.1"/>
</dbReference>
<evidence type="ECO:0000313" key="2">
    <source>
        <dbReference type="Proteomes" id="UP000613401"/>
    </source>
</evidence>
<dbReference type="GeneID" id="69021560"/>
<dbReference type="AlphaFoldDB" id="A0A8H4FRE1"/>
<proteinExistence type="predicted"/>
<dbReference type="PANTHER" id="PTHR34997">
    <property type="entry name" value="AM15"/>
    <property type="match status" value="1"/>
</dbReference>
<evidence type="ECO:0000313" key="1">
    <source>
        <dbReference type="EMBL" id="KAF3811700.1"/>
    </source>
</evidence>
<dbReference type="EMBL" id="WVTB01000006">
    <property type="protein sequence ID" value="KAF3811700.1"/>
    <property type="molecule type" value="Genomic_DNA"/>
</dbReference>
<keyword evidence="2" id="KW-1185">Reference proteome</keyword>
<evidence type="ECO:0008006" key="3">
    <source>
        <dbReference type="Google" id="ProtNLM"/>
    </source>
</evidence>
<gene>
    <name evidence="1" type="ORF">GCG54_00014449</name>
</gene>
<organism evidence="1 2">
    <name type="scientific">Colletotrichum gloeosporioides</name>
    <name type="common">Anthracnose fungus</name>
    <name type="synonym">Glomerella cingulata</name>
    <dbReference type="NCBI Taxonomy" id="474922"/>
    <lineage>
        <taxon>Eukaryota</taxon>
        <taxon>Fungi</taxon>
        <taxon>Dikarya</taxon>
        <taxon>Ascomycota</taxon>
        <taxon>Pezizomycotina</taxon>
        <taxon>Sordariomycetes</taxon>
        <taxon>Hypocreomycetidae</taxon>
        <taxon>Glomerellales</taxon>
        <taxon>Glomerellaceae</taxon>
        <taxon>Colletotrichum</taxon>
        <taxon>Colletotrichum gloeosporioides species complex</taxon>
    </lineage>
</organism>
<sequence length="418" mass="45548">MGCSCSGVLLVFSCTSDARCYSARALRIVHSSAVYILGAGLYSSFFDYSQECLNTSDCQSCAVEIQQSSDLWVCYLCTKAIVEMVTPIAGVATLAKDNINGFLSSILALLEGSRDVTGQLDSEGFQLFTLNGLRTQNVPETCKTALSAKVPCDFWLSMFEEPGYRGTLGNKTLTNSVCDSGCGKSLQSWFDNVNAGCQAYNISGEIPTLHGRRMWAEYNETCLKYPETGLYCNDLIAEFSSVTSIREMPKSEMCSEYYINRVALIQSSSYSIYDNSYKSDLELIYETCGKTGPTDPPPPVSTRPDEGSTLCVSKKWHTIGQGGAYCEQVASINNVSAVVLYSMNTQILNCSSIPDNTERCLPLLCGRIISYTDQDTLTPHPGGTGYTSFPTDRPNNAIIAEGTTMKCGRWHVSAEGDS</sequence>
<dbReference type="InterPro" id="IPR012334">
    <property type="entry name" value="Pectin_lyas_fold"/>
</dbReference>
<dbReference type="InterPro" id="IPR052210">
    <property type="entry name" value="LysM1-like"/>
</dbReference>
<reference evidence="1" key="2">
    <citation type="submission" date="2020-03" db="EMBL/GenBank/DDBJ databases">
        <authorList>
            <person name="Fu F.-F."/>
            <person name="Chen J."/>
        </authorList>
    </citation>
    <scope>NUCLEOTIDE SEQUENCE</scope>
    <source>
        <strain evidence="1">Lc1</strain>
    </source>
</reference>
<dbReference type="PANTHER" id="PTHR34997:SF16">
    <property type="entry name" value="LYSM DOMAIN-CONTAINING PROTEIN"/>
    <property type="match status" value="1"/>
</dbReference>
<protein>
    <recommendedName>
        <fullName evidence="3">LysM domain-containing protein</fullName>
    </recommendedName>
</protein>
<dbReference type="Gene3D" id="2.160.20.10">
    <property type="entry name" value="Single-stranded right-handed beta-helix, Pectin lyase-like"/>
    <property type="match status" value="1"/>
</dbReference>